<gene>
    <name evidence="1" type="ORF">RHMOL_Rhmol03G0017600</name>
</gene>
<organism evidence="1 2">
    <name type="scientific">Rhododendron molle</name>
    <name type="common">Chinese azalea</name>
    <name type="synonym">Azalea mollis</name>
    <dbReference type="NCBI Taxonomy" id="49168"/>
    <lineage>
        <taxon>Eukaryota</taxon>
        <taxon>Viridiplantae</taxon>
        <taxon>Streptophyta</taxon>
        <taxon>Embryophyta</taxon>
        <taxon>Tracheophyta</taxon>
        <taxon>Spermatophyta</taxon>
        <taxon>Magnoliopsida</taxon>
        <taxon>eudicotyledons</taxon>
        <taxon>Gunneridae</taxon>
        <taxon>Pentapetalae</taxon>
        <taxon>asterids</taxon>
        <taxon>Ericales</taxon>
        <taxon>Ericaceae</taxon>
        <taxon>Ericoideae</taxon>
        <taxon>Rhodoreae</taxon>
        <taxon>Rhododendron</taxon>
    </lineage>
</organism>
<proteinExistence type="predicted"/>
<keyword evidence="2" id="KW-1185">Reference proteome</keyword>
<protein>
    <submittedName>
        <fullName evidence="1">Uncharacterized protein</fullName>
    </submittedName>
</protein>
<dbReference type="EMBL" id="CM046390">
    <property type="protein sequence ID" value="KAI8562217.1"/>
    <property type="molecule type" value="Genomic_DNA"/>
</dbReference>
<reference evidence="1" key="1">
    <citation type="submission" date="2022-02" db="EMBL/GenBank/DDBJ databases">
        <title>Plant Genome Project.</title>
        <authorList>
            <person name="Zhang R.-G."/>
        </authorList>
    </citation>
    <scope>NUCLEOTIDE SEQUENCE</scope>
    <source>
        <strain evidence="1">AT1</strain>
    </source>
</reference>
<sequence>MNLVRRFRLLPLLRVVIISIDSASLLPPSLFSLCSLALSPSNQRSLHRTGTRILYSIDGITIRKITTLSVEGFGITSAWVSVIFKLITPLVIKFPVLQVWMLKYPMLSILGESCIQISSKASWLIRYSSIIMCIVWNVAIRLAGR</sequence>
<accession>A0ACC0PB27</accession>
<dbReference type="Proteomes" id="UP001062846">
    <property type="component" value="Chromosome 3"/>
</dbReference>
<name>A0ACC0PB27_RHOML</name>
<comment type="caution">
    <text evidence="1">The sequence shown here is derived from an EMBL/GenBank/DDBJ whole genome shotgun (WGS) entry which is preliminary data.</text>
</comment>
<evidence type="ECO:0000313" key="2">
    <source>
        <dbReference type="Proteomes" id="UP001062846"/>
    </source>
</evidence>
<evidence type="ECO:0000313" key="1">
    <source>
        <dbReference type="EMBL" id="KAI8562217.1"/>
    </source>
</evidence>